<dbReference type="PANTHER" id="PTHR40455">
    <property type="entry name" value="ANTITOXIN HIGA"/>
    <property type="match status" value="1"/>
</dbReference>
<dbReference type="Proteomes" id="UP001064933">
    <property type="component" value="Chromosome"/>
</dbReference>
<reference evidence="1" key="1">
    <citation type="submission" date="2022-10" db="EMBL/GenBank/DDBJ databases">
        <title>Characterization and whole genome sequencing of a new Roseateles species, isolated from fresh water.</title>
        <authorList>
            <person name="Guliayeva D.Y."/>
            <person name="Akhremchuk A.E."/>
            <person name="Sikolenko M.A."/>
            <person name="Valentovich L.N."/>
            <person name="Sidarenka A.V."/>
        </authorList>
    </citation>
    <scope>NUCLEOTIDE SEQUENCE</scope>
    <source>
        <strain evidence="1">BIM B-1768</strain>
    </source>
</reference>
<gene>
    <name evidence="1" type="ORF">N4261_21385</name>
</gene>
<dbReference type="EMBL" id="CP104562">
    <property type="protein sequence ID" value="UXH77516.1"/>
    <property type="molecule type" value="Genomic_DNA"/>
</dbReference>
<name>A0ABY6AWG3_9BURK</name>
<protein>
    <submittedName>
        <fullName evidence="1">Transcriptional regulator</fullName>
    </submittedName>
</protein>
<proteinExistence type="predicted"/>
<dbReference type="PANTHER" id="PTHR40455:SF1">
    <property type="entry name" value="ANTITOXIN HIGA"/>
    <property type="match status" value="1"/>
</dbReference>
<accession>A0ABY6AWG3</accession>
<evidence type="ECO:0000313" key="1">
    <source>
        <dbReference type="EMBL" id="UXH77516.1"/>
    </source>
</evidence>
<evidence type="ECO:0000313" key="2">
    <source>
        <dbReference type="Proteomes" id="UP001064933"/>
    </source>
</evidence>
<keyword evidence="2" id="KW-1185">Reference proteome</keyword>
<dbReference type="InterPro" id="IPR039060">
    <property type="entry name" value="Antitox_HigA"/>
</dbReference>
<sequence length="131" mass="14513">MEIRPIRNHEDYQAALAAVAPFFEREPEVGSVEGDTFEVLLTLIDAYESKLYPITTPDPIEAIKFRMEQSGLTVHDLVPMIGAKNRVYEVLAGTRPLTLAMIRALHSGLGLAADVLIQPRTIRRSPSGEAR</sequence>
<organism evidence="1 2">
    <name type="scientific">Roseateles amylovorans</name>
    <dbReference type="NCBI Taxonomy" id="2978473"/>
    <lineage>
        <taxon>Bacteria</taxon>
        <taxon>Pseudomonadati</taxon>
        <taxon>Pseudomonadota</taxon>
        <taxon>Betaproteobacteria</taxon>
        <taxon>Burkholderiales</taxon>
        <taxon>Sphaerotilaceae</taxon>
        <taxon>Roseateles</taxon>
    </lineage>
</organism>
<dbReference type="RefSeq" id="WP_261757266.1">
    <property type="nucleotide sequence ID" value="NZ_CP104562.2"/>
</dbReference>